<accession>A0ABW5S041</accession>
<proteinExistence type="predicted"/>
<dbReference type="EMBL" id="JBHUMQ010000014">
    <property type="protein sequence ID" value="MFD2693086.1"/>
    <property type="molecule type" value="Genomic_DNA"/>
</dbReference>
<evidence type="ECO:0000313" key="1">
    <source>
        <dbReference type="EMBL" id="MFD2693086.1"/>
    </source>
</evidence>
<reference evidence="2" key="1">
    <citation type="journal article" date="2019" name="Int. J. Syst. Evol. Microbiol.">
        <title>The Global Catalogue of Microorganisms (GCM) 10K type strain sequencing project: providing services to taxonomists for standard genome sequencing and annotation.</title>
        <authorList>
            <consortium name="The Broad Institute Genomics Platform"/>
            <consortium name="The Broad Institute Genome Sequencing Center for Infectious Disease"/>
            <person name="Wu L."/>
            <person name="Ma J."/>
        </authorList>
    </citation>
    <scope>NUCLEOTIDE SEQUENCE [LARGE SCALE GENOMIC DNA]</scope>
    <source>
        <strain evidence="2">TISTR 2466</strain>
    </source>
</reference>
<protein>
    <recommendedName>
        <fullName evidence="3">Transposase</fullName>
    </recommendedName>
</protein>
<evidence type="ECO:0000313" key="2">
    <source>
        <dbReference type="Proteomes" id="UP001597399"/>
    </source>
</evidence>
<sequence length="40" mass="4784">MNWRAFMHRNNPVSAALMSKMNYTKKERVAVRLVFLRQMG</sequence>
<keyword evidence="2" id="KW-1185">Reference proteome</keyword>
<evidence type="ECO:0008006" key="3">
    <source>
        <dbReference type="Google" id="ProtNLM"/>
    </source>
</evidence>
<dbReference type="RefSeq" id="WP_290446566.1">
    <property type="nucleotide sequence ID" value="NZ_JAMXWM010000026.1"/>
</dbReference>
<gene>
    <name evidence="1" type="ORF">ACFSUE_05490</name>
</gene>
<name>A0ABW5S041_9BACL</name>
<organism evidence="1 2">
    <name type="scientific">Sporolactobacillus shoreicorticis</name>
    <dbReference type="NCBI Taxonomy" id="1923877"/>
    <lineage>
        <taxon>Bacteria</taxon>
        <taxon>Bacillati</taxon>
        <taxon>Bacillota</taxon>
        <taxon>Bacilli</taxon>
        <taxon>Bacillales</taxon>
        <taxon>Sporolactobacillaceae</taxon>
        <taxon>Sporolactobacillus</taxon>
    </lineage>
</organism>
<dbReference type="Proteomes" id="UP001597399">
    <property type="component" value="Unassembled WGS sequence"/>
</dbReference>
<comment type="caution">
    <text evidence="1">The sequence shown here is derived from an EMBL/GenBank/DDBJ whole genome shotgun (WGS) entry which is preliminary data.</text>
</comment>